<dbReference type="PROSITE" id="PS50404">
    <property type="entry name" value="GST_NTER"/>
    <property type="match status" value="1"/>
</dbReference>
<evidence type="ECO:0000259" key="1">
    <source>
        <dbReference type="PROSITE" id="PS50404"/>
    </source>
</evidence>
<dbReference type="AlphaFoldDB" id="A0A1I0MGI1"/>
<proteinExistence type="predicted"/>
<reference evidence="3" key="1">
    <citation type="submission" date="2016-10" db="EMBL/GenBank/DDBJ databases">
        <authorList>
            <person name="Varghese N."/>
        </authorList>
    </citation>
    <scope>NUCLEOTIDE SEQUENCE [LARGE SCALE GENOMIC DNA]</scope>
    <source>
        <strain evidence="3">CGMCC 1.12284</strain>
    </source>
</reference>
<dbReference type="Pfam" id="PF13417">
    <property type="entry name" value="GST_N_3"/>
    <property type="match status" value="1"/>
</dbReference>
<protein>
    <submittedName>
        <fullName evidence="2">Glutathione S-transferase, N-terminal domain</fullName>
    </submittedName>
</protein>
<evidence type="ECO:0000313" key="3">
    <source>
        <dbReference type="Proteomes" id="UP000183275"/>
    </source>
</evidence>
<sequence>MLELYQAEGCPYSASVREKLTDLGVSYVIHNPRLASGEVRNERTHGELTDLGGQDQIPHFVDTNRQETLYESDDIVEYVVKHYG</sequence>
<dbReference type="InterPro" id="IPR004045">
    <property type="entry name" value="Glutathione_S-Trfase_N"/>
</dbReference>
<dbReference type="RefSeq" id="WP_049990882.1">
    <property type="nucleotide sequence ID" value="NZ_FOIS01000001.1"/>
</dbReference>
<dbReference type="OrthoDB" id="161910at2157"/>
<gene>
    <name evidence="2" type="ORF">SAMN05216285_0938</name>
</gene>
<dbReference type="PANTHER" id="PTHR45288:SF1">
    <property type="entry name" value="THIOREDOXIN FAMILY PROTEIN"/>
    <property type="match status" value="1"/>
</dbReference>
<dbReference type="GO" id="GO:0016740">
    <property type="term" value="F:transferase activity"/>
    <property type="evidence" value="ECO:0007669"/>
    <property type="project" value="UniProtKB-KW"/>
</dbReference>
<organism evidence="2 3">
    <name type="scientific">Natrinema salifodinae</name>
    <dbReference type="NCBI Taxonomy" id="1202768"/>
    <lineage>
        <taxon>Archaea</taxon>
        <taxon>Methanobacteriati</taxon>
        <taxon>Methanobacteriota</taxon>
        <taxon>Stenosarchaea group</taxon>
        <taxon>Halobacteria</taxon>
        <taxon>Halobacteriales</taxon>
        <taxon>Natrialbaceae</taxon>
        <taxon>Natrinema</taxon>
    </lineage>
</organism>
<evidence type="ECO:0000313" key="2">
    <source>
        <dbReference type="EMBL" id="SEV87412.1"/>
    </source>
</evidence>
<dbReference type="STRING" id="1202768.SAMN05216285_0938"/>
<dbReference type="Proteomes" id="UP000183275">
    <property type="component" value="Unassembled WGS sequence"/>
</dbReference>
<dbReference type="EMBL" id="FOIS01000001">
    <property type="protein sequence ID" value="SEV87412.1"/>
    <property type="molecule type" value="Genomic_DNA"/>
</dbReference>
<dbReference type="PANTHER" id="PTHR45288">
    <property type="entry name" value="THIOREDOXIN FAMILY PROTEIN"/>
    <property type="match status" value="1"/>
</dbReference>
<feature type="domain" description="GST N-terminal" evidence="1">
    <location>
        <begin position="1"/>
        <end position="84"/>
    </location>
</feature>
<dbReference type="Gene3D" id="3.40.30.10">
    <property type="entry name" value="Glutaredoxin"/>
    <property type="match status" value="1"/>
</dbReference>
<dbReference type="PROSITE" id="PS51354">
    <property type="entry name" value="GLUTAREDOXIN_2"/>
    <property type="match status" value="1"/>
</dbReference>
<dbReference type="SUPFAM" id="SSF52833">
    <property type="entry name" value="Thioredoxin-like"/>
    <property type="match status" value="1"/>
</dbReference>
<keyword evidence="3" id="KW-1185">Reference proteome</keyword>
<keyword evidence="2" id="KW-0808">Transferase</keyword>
<dbReference type="InterPro" id="IPR036249">
    <property type="entry name" value="Thioredoxin-like_sf"/>
</dbReference>
<accession>A0A1I0MGI1</accession>
<name>A0A1I0MGI1_9EURY</name>
<dbReference type="eggNOG" id="arCOG02608">
    <property type="taxonomic scope" value="Archaea"/>
</dbReference>